<reference evidence="10" key="1">
    <citation type="submission" date="2015-06" db="UniProtKB">
        <authorList>
            <consortium name="EnsemblPlants"/>
        </authorList>
    </citation>
    <scope>IDENTIFICATION</scope>
</reference>
<dbReference type="InterPro" id="IPR032675">
    <property type="entry name" value="LRR_dom_sf"/>
</dbReference>
<dbReference type="Pfam" id="PF18052">
    <property type="entry name" value="Rx_N"/>
    <property type="match status" value="1"/>
</dbReference>
<dbReference type="PANTHER" id="PTHR16083">
    <property type="entry name" value="LEUCINE RICH REPEAT CONTAINING PROTEIN"/>
    <property type="match status" value="1"/>
</dbReference>
<dbReference type="InterPro" id="IPR055414">
    <property type="entry name" value="LRR_R13L4/SHOC2-like"/>
</dbReference>
<feature type="region of interest" description="Disordered" evidence="7">
    <location>
        <begin position="146"/>
        <end position="165"/>
    </location>
</feature>
<comment type="similarity">
    <text evidence="1">Belongs to the disease resistance NB-LRR family.</text>
</comment>
<dbReference type="SMART" id="SM00369">
    <property type="entry name" value="LRR_TYP"/>
    <property type="match status" value="4"/>
</dbReference>
<keyword evidence="3" id="KW-0677">Repeat</keyword>
<feature type="domain" description="Disease resistance R13L4/SHOC-2-like LRR" evidence="9">
    <location>
        <begin position="619"/>
        <end position="720"/>
    </location>
</feature>
<feature type="compositionally biased region" description="Basic and acidic residues" evidence="7">
    <location>
        <begin position="1134"/>
        <end position="1145"/>
    </location>
</feature>
<evidence type="ECO:0000256" key="5">
    <source>
        <dbReference type="ARBA" id="ARBA00022821"/>
    </source>
</evidence>
<keyword evidence="6" id="KW-0175">Coiled coil</keyword>
<evidence type="ECO:0000256" key="3">
    <source>
        <dbReference type="ARBA" id="ARBA00022737"/>
    </source>
</evidence>
<dbReference type="GO" id="GO:0006952">
    <property type="term" value="P:defense response"/>
    <property type="evidence" value="ECO:0007669"/>
    <property type="project" value="UniProtKB-KW"/>
</dbReference>
<dbReference type="ExpressionAtlas" id="M8B5X5">
    <property type="expression patterns" value="baseline"/>
</dbReference>
<evidence type="ECO:0000259" key="9">
    <source>
        <dbReference type="Pfam" id="PF23598"/>
    </source>
</evidence>
<dbReference type="AlphaFoldDB" id="M8B5X5"/>
<dbReference type="Pfam" id="PF23598">
    <property type="entry name" value="LRR_14"/>
    <property type="match status" value="3"/>
</dbReference>
<dbReference type="InterPro" id="IPR041118">
    <property type="entry name" value="Rx_N"/>
</dbReference>
<evidence type="ECO:0000313" key="10">
    <source>
        <dbReference type="EnsemblPlants" id="EMT09381"/>
    </source>
</evidence>
<keyword evidence="5" id="KW-0611">Plant defense</keyword>
<protein>
    <submittedName>
        <fullName evidence="10">Protein popC</fullName>
    </submittedName>
</protein>
<dbReference type="Gene3D" id="1.20.5.4130">
    <property type="match status" value="1"/>
</dbReference>
<dbReference type="EnsemblPlants" id="EMT09381">
    <property type="protein sequence ID" value="EMT09381"/>
    <property type="gene ID" value="F775_23502"/>
</dbReference>
<evidence type="ECO:0000256" key="1">
    <source>
        <dbReference type="ARBA" id="ARBA00008894"/>
    </source>
</evidence>
<dbReference type="InterPro" id="IPR036388">
    <property type="entry name" value="WH-like_DNA-bd_sf"/>
</dbReference>
<evidence type="ECO:0000256" key="4">
    <source>
        <dbReference type="ARBA" id="ARBA00022741"/>
    </source>
</evidence>
<accession>M8B5X5</accession>
<feature type="domain" description="Disease resistance N-terminal" evidence="8">
    <location>
        <begin position="12"/>
        <end position="96"/>
    </location>
</feature>
<proteinExistence type="inferred from homology"/>
<dbReference type="PANTHER" id="PTHR16083:SF65">
    <property type="entry name" value="DISEASE RESISTANCE PROTEIN RPP8-LIKE"/>
    <property type="match status" value="1"/>
</dbReference>
<dbReference type="Gene3D" id="1.10.10.10">
    <property type="entry name" value="Winged helix-like DNA-binding domain superfamily/Winged helix DNA-binding domain"/>
    <property type="match status" value="1"/>
</dbReference>
<name>M8B5X5_AEGTA</name>
<keyword evidence="2" id="KW-0433">Leucine-rich repeat</keyword>
<dbReference type="SUPFAM" id="SSF52058">
    <property type="entry name" value="L domain-like"/>
    <property type="match status" value="1"/>
</dbReference>
<sequence length="1163" mass="132400">MEEAPVTAATGALGPVVAKLGALLGSQYKLRRRTRKDVKFIKSNLKSVHSILWMIWGKEILDVESKNLKNEALDLAADMEDAVDDFILTMEPSRKNKHLMVQINIQASPFQDFRTRVDDVSARCHSNWKWKKNKCAESISSVFSRKNAKSSAPSKPPPPRQAPFVNKNASEIFGMDRWRDDLIRYLVGEVQPQLKLRQLLERPEIENKFQCRAFVSVTPSPNMKEVLTSILQQIGAEPLAGTEARTEKQIVHAISNFLEDKSLLVALLKPYCITSSPAVVVRLWPHLATVAMIVWERSLVASKRVKLTENGKVGADANVNREYIVYLKQHTRAIAIKLMTFPFRKWDVISKSFPENNLGSRIVMTTRIDSVPRDDFITNKLYIRMNPEWNRGNRKWLHALVEKDLAAWMKLDMVGEGFDCDHPIVHMCGGVPLALLCMFSAMRMVREEQEQLGVHVKACDAQDMIEKQVKRSGIQNTPGFEPLVESLQLGYADLPHHMMKTCLLNCSIYPQNHFHRDQLVMRWVAEGFTYKVDEAVGYFEELVERELLMQVNDGSTYKLNSMMQNFLRWKSQEDNFITYSSDMTSAYPCRIHRLCIDKHPGDDGSLEGVDPFSGLDWSQIRSLVVFEDAERLPFEKLARVRLLDLQFKTALGDHHVKDICGLLRVKHLFGLEGVGISELPPEIGRLHYLETLNVSNTSISKLPHEIGRLKKLKNLYVSHSPRIRELPREIGDLQHLETLCIFATDIRELPRDIGRLKKLKTLNHRFRDLPREIGDLQNLESLDLSGSKGMTSLPREIGKLQRLKTLKACWTWITELPREMGNLQNLETLDLIYSRGLTGLPREIGNLQNLEQLLLSATGVVKLPREIGRLKKLKTLKLSETIAVLPWEAGQLSELEGVPECIRKAWKNSDFVSELAGEILSIELVRWDGDPKGLIVGTKHMHIPQWIKDHFNDLGSLDIRICKLEEEQDLKILREMPKLQHLTLRLEAVPRKPIAISAEGFPRLHRLYVDSRVPPVIIFQEGAMPRLFELRFEFQFYGGPPPPANKEAQLGIKHIRYLLSVEFICSQEWYGGAEESRSPCMSAMIDVVRKEAQEHPNQISFHVSGRESELFPKKDRLAGQVSLFSSSSGSGAENEMKRPEEKKILAQEVSLSSSSAGTGPEIK</sequence>
<feature type="domain" description="Disease resistance R13L4/SHOC-2-like LRR" evidence="9">
    <location>
        <begin position="764"/>
        <end position="833"/>
    </location>
</feature>
<dbReference type="Gene3D" id="3.80.10.10">
    <property type="entry name" value="Ribonuclease Inhibitor"/>
    <property type="match status" value="2"/>
</dbReference>
<organism evidence="10">
    <name type="scientific">Aegilops tauschii</name>
    <name type="common">Tausch's goatgrass</name>
    <name type="synonym">Aegilops squarrosa</name>
    <dbReference type="NCBI Taxonomy" id="37682"/>
    <lineage>
        <taxon>Eukaryota</taxon>
        <taxon>Viridiplantae</taxon>
        <taxon>Streptophyta</taxon>
        <taxon>Embryophyta</taxon>
        <taxon>Tracheophyta</taxon>
        <taxon>Spermatophyta</taxon>
        <taxon>Magnoliopsida</taxon>
        <taxon>Liliopsida</taxon>
        <taxon>Poales</taxon>
        <taxon>Poaceae</taxon>
        <taxon>BOP clade</taxon>
        <taxon>Pooideae</taxon>
        <taxon>Triticodae</taxon>
        <taxon>Triticeae</taxon>
        <taxon>Triticinae</taxon>
        <taxon>Aegilops</taxon>
    </lineage>
</organism>
<dbReference type="GO" id="GO:0000166">
    <property type="term" value="F:nucleotide binding"/>
    <property type="evidence" value="ECO:0007669"/>
    <property type="project" value="UniProtKB-KW"/>
</dbReference>
<evidence type="ECO:0000256" key="2">
    <source>
        <dbReference type="ARBA" id="ARBA00022614"/>
    </source>
</evidence>
<evidence type="ECO:0000256" key="7">
    <source>
        <dbReference type="SAM" id="MobiDB-lite"/>
    </source>
</evidence>
<evidence type="ECO:0000259" key="8">
    <source>
        <dbReference type="Pfam" id="PF18052"/>
    </source>
</evidence>
<feature type="domain" description="Disease resistance R13L4/SHOC-2-like LRR" evidence="9">
    <location>
        <begin position="940"/>
        <end position="1098"/>
    </location>
</feature>
<dbReference type="InterPro" id="IPR003591">
    <property type="entry name" value="Leu-rich_rpt_typical-subtyp"/>
</dbReference>
<feature type="region of interest" description="Disordered" evidence="7">
    <location>
        <begin position="1122"/>
        <end position="1163"/>
    </location>
</feature>
<keyword evidence="4" id="KW-0547">Nucleotide-binding</keyword>
<evidence type="ECO:0000256" key="6">
    <source>
        <dbReference type="ARBA" id="ARBA00023054"/>
    </source>
</evidence>